<comment type="similarity">
    <text evidence="2">Belongs to the pectinesterase family.</text>
</comment>
<evidence type="ECO:0000259" key="8">
    <source>
        <dbReference type="Pfam" id="PF01095"/>
    </source>
</evidence>
<feature type="signal peptide" evidence="7">
    <location>
        <begin position="1"/>
        <end position="26"/>
    </location>
</feature>
<accession>A0ABS8WV16</accession>
<evidence type="ECO:0000313" key="9">
    <source>
        <dbReference type="EMBL" id="MCE3215696.1"/>
    </source>
</evidence>
<evidence type="ECO:0000256" key="4">
    <source>
        <dbReference type="ARBA" id="ARBA00022801"/>
    </source>
</evidence>
<dbReference type="EMBL" id="JACEIK010011465">
    <property type="protein sequence ID" value="MCE3215696.1"/>
    <property type="molecule type" value="Genomic_DNA"/>
</dbReference>
<feature type="domain" description="Pectinesterase catalytic" evidence="8">
    <location>
        <begin position="43"/>
        <end position="311"/>
    </location>
</feature>
<proteinExistence type="inferred from homology"/>
<dbReference type="PANTHER" id="PTHR31321:SF109">
    <property type="entry name" value="PECTINESTERASE"/>
    <property type="match status" value="1"/>
</dbReference>
<protein>
    <recommendedName>
        <fullName evidence="3">pectinesterase</fullName>
        <ecNumber evidence="3">3.1.1.11</ecNumber>
    </recommendedName>
</protein>
<evidence type="ECO:0000256" key="2">
    <source>
        <dbReference type="ARBA" id="ARBA00008891"/>
    </source>
</evidence>
<sequence length="372" mass="40842">MAFHAECTAIMVVLLATSYLVIFSEAESSSSSRSQLSTAILIKVDQSGKGDYKKIQEAIDAVPSKNSQHVFILVKPGVYTEKIVVPADKPFITISGRKPTANNTIITGNDYGDIFKSPTFTVFASDFVARYLTIQNTYGSGAKAVALRVEGDRVAFVGCRIKSHQDTLLDDVGRHYYKNCYIEGDTDFICGNAASLFEKCHLHSLSQGDGAITAQHRQSPQENTGFIFVGCKISGVKSAILGRPWGAYARVVFVQTYMSSVILPNGWEDWNDPSRQRTSYFAEYKCYGPGASSDKRVNWLRTLSSEEAVPYLKESIMGPKSWIRWISSNWAHLNEPPVKAPEGAAYKYVSQFHVANMAAGSNTKPGPTGINA</sequence>
<dbReference type="PANTHER" id="PTHR31321">
    <property type="entry name" value="ACYL-COA THIOESTER HYDROLASE YBHC-RELATED"/>
    <property type="match status" value="1"/>
</dbReference>
<name>A0ABS8WV16_DATST</name>
<dbReference type="InterPro" id="IPR012334">
    <property type="entry name" value="Pectin_lyas_fold"/>
</dbReference>
<evidence type="ECO:0000256" key="1">
    <source>
        <dbReference type="ARBA" id="ARBA00005184"/>
    </source>
</evidence>
<comment type="pathway">
    <text evidence="1">Glycan metabolism; pectin degradation; 2-dehydro-3-deoxy-D-gluconate from pectin: step 1/5.</text>
</comment>
<evidence type="ECO:0000256" key="5">
    <source>
        <dbReference type="ARBA" id="ARBA00023085"/>
    </source>
</evidence>
<comment type="catalytic activity">
    <reaction evidence="6">
        <text>[(1-&gt;4)-alpha-D-galacturonosyl methyl ester](n) + n H2O = [(1-&gt;4)-alpha-D-galacturonosyl](n) + n methanol + n H(+)</text>
        <dbReference type="Rhea" id="RHEA:22380"/>
        <dbReference type="Rhea" id="RHEA-COMP:14570"/>
        <dbReference type="Rhea" id="RHEA-COMP:14573"/>
        <dbReference type="ChEBI" id="CHEBI:15377"/>
        <dbReference type="ChEBI" id="CHEBI:15378"/>
        <dbReference type="ChEBI" id="CHEBI:17790"/>
        <dbReference type="ChEBI" id="CHEBI:140522"/>
        <dbReference type="ChEBI" id="CHEBI:140523"/>
        <dbReference type="EC" id="3.1.1.11"/>
    </reaction>
</comment>
<dbReference type="Pfam" id="PF01095">
    <property type="entry name" value="Pectinesterase"/>
    <property type="match status" value="1"/>
</dbReference>
<dbReference type="SUPFAM" id="SSF51126">
    <property type="entry name" value="Pectin lyase-like"/>
    <property type="match status" value="1"/>
</dbReference>
<dbReference type="Gene3D" id="2.160.20.10">
    <property type="entry name" value="Single-stranded right-handed beta-helix, Pectin lyase-like"/>
    <property type="match status" value="1"/>
</dbReference>
<feature type="chain" id="PRO_5046583877" description="pectinesterase" evidence="7">
    <location>
        <begin position="27"/>
        <end position="372"/>
    </location>
</feature>
<dbReference type="InterPro" id="IPR011050">
    <property type="entry name" value="Pectin_lyase_fold/virulence"/>
</dbReference>
<keyword evidence="10" id="KW-1185">Reference proteome</keyword>
<keyword evidence="7" id="KW-0732">Signal</keyword>
<evidence type="ECO:0000256" key="3">
    <source>
        <dbReference type="ARBA" id="ARBA00013229"/>
    </source>
</evidence>
<keyword evidence="5" id="KW-0063">Aspartyl esterase</keyword>
<gene>
    <name evidence="9" type="ORF">HAX54_003212</name>
</gene>
<evidence type="ECO:0000313" key="10">
    <source>
        <dbReference type="Proteomes" id="UP000823775"/>
    </source>
</evidence>
<dbReference type="EC" id="3.1.1.11" evidence="3"/>
<dbReference type="InterPro" id="IPR000070">
    <property type="entry name" value="Pectinesterase_cat"/>
</dbReference>
<dbReference type="Proteomes" id="UP000823775">
    <property type="component" value="Unassembled WGS sequence"/>
</dbReference>
<evidence type="ECO:0000256" key="6">
    <source>
        <dbReference type="ARBA" id="ARBA00047928"/>
    </source>
</evidence>
<organism evidence="9 10">
    <name type="scientific">Datura stramonium</name>
    <name type="common">Jimsonweed</name>
    <name type="synonym">Common thornapple</name>
    <dbReference type="NCBI Taxonomy" id="4076"/>
    <lineage>
        <taxon>Eukaryota</taxon>
        <taxon>Viridiplantae</taxon>
        <taxon>Streptophyta</taxon>
        <taxon>Embryophyta</taxon>
        <taxon>Tracheophyta</taxon>
        <taxon>Spermatophyta</taxon>
        <taxon>Magnoliopsida</taxon>
        <taxon>eudicotyledons</taxon>
        <taxon>Gunneridae</taxon>
        <taxon>Pentapetalae</taxon>
        <taxon>asterids</taxon>
        <taxon>lamiids</taxon>
        <taxon>Solanales</taxon>
        <taxon>Solanaceae</taxon>
        <taxon>Solanoideae</taxon>
        <taxon>Datureae</taxon>
        <taxon>Datura</taxon>
    </lineage>
</organism>
<evidence type="ECO:0000256" key="7">
    <source>
        <dbReference type="SAM" id="SignalP"/>
    </source>
</evidence>
<keyword evidence="4" id="KW-0378">Hydrolase</keyword>
<reference evidence="9 10" key="1">
    <citation type="journal article" date="2021" name="BMC Genomics">
        <title>Datura genome reveals duplications of psychoactive alkaloid biosynthetic genes and high mutation rate following tissue culture.</title>
        <authorList>
            <person name="Rajewski A."/>
            <person name="Carter-House D."/>
            <person name="Stajich J."/>
            <person name="Litt A."/>
        </authorList>
    </citation>
    <scope>NUCLEOTIDE SEQUENCE [LARGE SCALE GENOMIC DNA]</scope>
    <source>
        <strain evidence="9">AR-01</strain>
    </source>
</reference>
<comment type="caution">
    <text evidence="9">The sequence shown here is derived from an EMBL/GenBank/DDBJ whole genome shotgun (WGS) entry which is preliminary data.</text>
</comment>